<proteinExistence type="predicted"/>
<organism evidence="1 2">
    <name type="scientific">Actinoplanes cyaneus</name>
    <dbReference type="NCBI Taxonomy" id="52696"/>
    <lineage>
        <taxon>Bacteria</taxon>
        <taxon>Bacillati</taxon>
        <taxon>Actinomycetota</taxon>
        <taxon>Actinomycetes</taxon>
        <taxon>Micromonosporales</taxon>
        <taxon>Micromonosporaceae</taxon>
        <taxon>Actinoplanes</taxon>
    </lineage>
</organism>
<gene>
    <name evidence="1" type="ORF">Acy02nite_34610</name>
</gene>
<reference evidence="1" key="1">
    <citation type="submission" date="2021-01" db="EMBL/GenBank/DDBJ databases">
        <title>Whole genome shotgun sequence of Actinoplanes cyaneus NBRC 14990.</title>
        <authorList>
            <person name="Komaki H."/>
            <person name="Tamura T."/>
        </authorList>
    </citation>
    <scope>NUCLEOTIDE SEQUENCE</scope>
    <source>
        <strain evidence="1">NBRC 14990</strain>
    </source>
</reference>
<evidence type="ECO:0000313" key="2">
    <source>
        <dbReference type="Proteomes" id="UP000619479"/>
    </source>
</evidence>
<comment type="caution">
    <text evidence="1">The sequence shown here is derived from an EMBL/GenBank/DDBJ whole genome shotgun (WGS) entry which is preliminary data.</text>
</comment>
<accession>A0A919IGF4</accession>
<sequence>MPAELPELVLTVVMRRGLNRECQPESCVGGFGGGSAQRVVLRRRSAELYAGGESVDPLAGRFRIRTYASIYIVIRAVGRAGFVGGSG</sequence>
<keyword evidence="2" id="KW-1185">Reference proteome</keyword>
<protein>
    <submittedName>
        <fullName evidence="1">Uncharacterized protein</fullName>
    </submittedName>
</protein>
<dbReference type="AlphaFoldDB" id="A0A919IGF4"/>
<name>A0A919IGF4_9ACTN</name>
<dbReference type="Proteomes" id="UP000619479">
    <property type="component" value="Unassembled WGS sequence"/>
</dbReference>
<dbReference type="EMBL" id="BOMH01000027">
    <property type="protein sequence ID" value="GID65580.1"/>
    <property type="molecule type" value="Genomic_DNA"/>
</dbReference>
<evidence type="ECO:0000313" key="1">
    <source>
        <dbReference type="EMBL" id="GID65580.1"/>
    </source>
</evidence>